<comment type="caution">
    <text evidence="1">The sequence shown here is derived from an EMBL/GenBank/DDBJ whole genome shotgun (WGS) entry which is preliminary data.</text>
</comment>
<sequence>MRQKLAEGIGSVLGYRKGVRQKKIETRRKIVGGSRKACREFTEGIEKLTGNTLGDHRGEDQKTYRKYHGGYRIGGS</sequence>
<gene>
    <name evidence="1" type="ORF">B296_00000473</name>
</gene>
<reference evidence="1 2" key="1">
    <citation type="journal article" date="2014" name="Agronomy (Basel)">
        <title>A Draft Genome Sequence for Ensete ventricosum, the Drought-Tolerant Tree Against Hunger.</title>
        <authorList>
            <person name="Harrison J."/>
            <person name="Moore K.A."/>
            <person name="Paszkiewicz K."/>
            <person name="Jones T."/>
            <person name="Grant M."/>
            <person name="Ambacheew D."/>
            <person name="Muzemil S."/>
            <person name="Studholme D.J."/>
        </authorList>
    </citation>
    <scope>NUCLEOTIDE SEQUENCE [LARGE SCALE GENOMIC DNA]</scope>
</reference>
<proteinExistence type="predicted"/>
<name>A0A427A283_ENSVE</name>
<dbReference type="EMBL" id="AMZH03004046">
    <property type="protein sequence ID" value="RRT70369.1"/>
    <property type="molecule type" value="Genomic_DNA"/>
</dbReference>
<evidence type="ECO:0000313" key="1">
    <source>
        <dbReference type="EMBL" id="RRT70369.1"/>
    </source>
</evidence>
<organism evidence="1 2">
    <name type="scientific">Ensete ventricosum</name>
    <name type="common">Abyssinian banana</name>
    <name type="synonym">Musa ensete</name>
    <dbReference type="NCBI Taxonomy" id="4639"/>
    <lineage>
        <taxon>Eukaryota</taxon>
        <taxon>Viridiplantae</taxon>
        <taxon>Streptophyta</taxon>
        <taxon>Embryophyta</taxon>
        <taxon>Tracheophyta</taxon>
        <taxon>Spermatophyta</taxon>
        <taxon>Magnoliopsida</taxon>
        <taxon>Liliopsida</taxon>
        <taxon>Zingiberales</taxon>
        <taxon>Musaceae</taxon>
        <taxon>Ensete</taxon>
    </lineage>
</organism>
<accession>A0A427A283</accession>
<protein>
    <submittedName>
        <fullName evidence="1">Uncharacterized protein</fullName>
    </submittedName>
</protein>
<evidence type="ECO:0000313" key="2">
    <source>
        <dbReference type="Proteomes" id="UP000287651"/>
    </source>
</evidence>
<dbReference type="Proteomes" id="UP000287651">
    <property type="component" value="Unassembled WGS sequence"/>
</dbReference>
<dbReference type="AlphaFoldDB" id="A0A427A283"/>